<dbReference type="Gene3D" id="3.40.50.1240">
    <property type="entry name" value="Phosphoglycerate mutase-like"/>
    <property type="match status" value="1"/>
</dbReference>
<sequence>MPISLPNFRHTTVSGRTPFHLQYLSRGPQEFELAMPNGYAGYKYEVVSGYFAQDAIDMTSESADVSNPAVLPRLGLLDKSPDRWTALIKKILQLNQDDIASGIKYKLFLLVRSGQGYHNVAEGKYGPMAWDEYWARLNGNGSIIWGPDAELTDQGKKQAQGLQRALREEMKAGLPVPHRHYCSPLRRAIHTCEIMFEGVVYNKLSHPVFIMENCRDQHGVYTSSKRRSGEMIARSLKPHFVVEDKLSGDDVLWHPTIRETEPEVAERALKLLDIVFQRHEPSHMTSSQIDDNICISITTHAALINGFLAILDKAPIMLPTGGIIPLLVKATPDSVAW</sequence>
<organism evidence="1 2">
    <name type="scientific">Psilocybe cf. subviscida</name>
    <dbReference type="NCBI Taxonomy" id="2480587"/>
    <lineage>
        <taxon>Eukaryota</taxon>
        <taxon>Fungi</taxon>
        <taxon>Dikarya</taxon>
        <taxon>Basidiomycota</taxon>
        <taxon>Agaricomycotina</taxon>
        <taxon>Agaricomycetes</taxon>
        <taxon>Agaricomycetidae</taxon>
        <taxon>Agaricales</taxon>
        <taxon>Agaricineae</taxon>
        <taxon>Strophariaceae</taxon>
        <taxon>Psilocybe</taxon>
    </lineage>
</organism>
<dbReference type="Pfam" id="PF00300">
    <property type="entry name" value="His_Phos_1"/>
    <property type="match status" value="1"/>
</dbReference>
<dbReference type="AlphaFoldDB" id="A0A8H5F8R7"/>
<keyword evidence="2" id="KW-1185">Reference proteome</keyword>
<dbReference type="InterPro" id="IPR050275">
    <property type="entry name" value="PGM_Phosphatase"/>
</dbReference>
<dbReference type="Proteomes" id="UP000567179">
    <property type="component" value="Unassembled WGS sequence"/>
</dbReference>
<comment type="caution">
    <text evidence="1">The sequence shown here is derived from an EMBL/GenBank/DDBJ whole genome shotgun (WGS) entry which is preliminary data.</text>
</comment>
<dbReference type="SUPFAM" id="SSF53254">
    <property type="entry name" value="Phosphoglycerate mutase-like"/>
    <property type="match status" value="1"/>
</dbReference>
<dbReference type="EMBL" id="JAACJJ010000014">
    <property type="protein sequence ID" value="KAF5327717.1"/>
    <property type="molecule type" value="Genomic_DNA"/>
</dbReference>
<dbReference type="CDD" id="cd07067">
    <property type="entry name" value="HP_PGM_like"/>
    <property type="match status" value="1"/>
</dbReference>
<evidence type="ECO:0000313" key="2">
    <source>
        <dbReference type="Proteomes" id="UP000567179"/>
    </source>
</evidence>
<protein>
    <submittedName>
        <fullName evidence="1">Uncharacterized protein</fullName>
    </submittedName>
</protein>
<dbReference type="InterPro" id="IPR013078">
    <property type="entry name" value="His_Pase_superF_clade-1"/>
</dbReference>
<dbReference type="GO" id="GO:0016791">
    <property type="term" value="F:phosphatase activity"/>
    <property type="evidence" value="ECO:0007669"/>
    <property type="project" value="TreeGrafter"/>
</dbReference>
<dbReference type="PANTHER" id="PTHR48100:SF1">
    <property type="entry name" value="HISTIDINE PHOSPHATASE FAMILY PROTEIN-RELATED"/>
    <property type="match status" value="1"/>
</dbReference>
<dbReference type="InterPro" id="IPR029033">
    <property type="entry name" value="His_PPase_superfam"/>
</dbReference>
<dbReference type="OrthoDB" id="496981at2759"/>
<dbReference type="PANTHER" id="PTHR48100">
    <property type="entry name" value="BROAD-SPECIFICITY PHOSPHATASE YOR283W-RELATED"/>
    <property type="match status" value="1"/>
</dbReference>
<gene>
    <name evidence="1" type="ORF">D9619_004678</name>
</gene>
<proteinExistence type="predicted"/>
<accession>A0A8H5F8R7</accession>
<evidence type="ECO:0000313" key="1">
    <source>
        <dbReference type="EMBL" id="KAF5327717.1"/>
    </source>
</evidence>
<name>A0A8H5F8R7_9AGAR</name>
<reference evidence="1 2" key="1">
    <citation type="journal article" date="2020" name="ISME J.">
        <title>Uncovering the hidden diversity of litter-decomposition mechanisms in mushroom-forming fungi.</title>
        <authorList>
            <person name="Floudas D."/>
            <person name="Bentzer J."/>
            <person name="Ahren D."/>
            <person name="Johansson T."/>
            <person name="Persson P."/>
            <person name="Tunlid A."/>
        </authorList>
    </citation>
    <scope>NUCLEOTIDE SEQUENCE [LARGE SCALE GENOMIC DNA]</scope>
    <source>
        <strain evidence="1 2">CBS 101986</strain>
    </source>
</reference>
<dbReference type="GO" id="GO:0005737">
    <property type="term" value="C:cytoplasm"/>
    <property type="evidence" value="ECO:0007669"/>
    <property type="project" value="TreeGrafter"/>
</dbReference>